<feature type="compositionally biased region" description="Polar residues" evidence="11">
    <location>
        <begin position="1603"/>
        <end position="1615"/>
    </location>
</feature>
<evidence type="ECO:0000256" key="4">
    <source>
        <dbReference type="ARBA" id="ARBA00022679"/>
    </source>
</evidence>
<dbReference type="PROSITE" id="PS50110">
    <property type="entry name" value="RESPONSE_REGULATORY"/>
    <property type="match status" value="1"/>
</dbReference>
<dbReference type="Pfam" id="PF00069">
    <property type="entry name" value="Pkinase"/>
    <property type="match status" value="2"/>
</dbReference>
<reference evidence="15 16" key="1">
    <citation type="journal article" date="2020" name="ISME J.">
        <title>Uncovering the hidden diversity of litter-decomposition mechanisms in mushroom-forming fungi.</title>
        <authorList>
            <person name="Floudas D."/>
            <person name="Bentzer J."/>
            <person name="Ahren D."/>
            <person name="Johansson T."/>
            <person name="Persson P."/>
            <person name="Tunlid A."/>
        </authorList>
    </citation>
    <scope>NUCLEOTIDE SEQUENCE [LARGE SCALE GENOMIC DNA]</scope>
    <source>
        <strain evidence="15 16">CBS 146.42</strain>
    </source>
</reference>
<gene>
    <name evidence="15" type="ORF">D9756_000739</name>
</gene>
<dbReference type="EMBL" id="JAACJO010000001">
    <property type="protein sequence ID" value="KAF5364242.1"/>
    <property type="molecule type" value="Genomic_DNA"/>
</dbReference>
<dbReference type="CDD" id="cd17546">
    <property type="entry name" value="REC_hyHK_CKI1_RcsC-like"/>
    <property type="match status" value="1"/>
</dbReference>
<dbReference type="GO" id="GO:0004674">
    <property type="term" value="F:protein serine/threonine kinase activity"/>
    <property type="evidence" value="ECO:0007669"/>
    <property type="project" value="UniProtKB-KW"/>
</dbReference>
<feature type="compositionally biased region" description="Low complexity" evidence="11">
    <location>
        <begin position="1106"/>
        <end position="1119"/>
    </location>
</feature>
<comment type="caution">
    <text evidence="15">The sequence shown here is derived from an EMBL/GenBank/DDBJ whole genome shotgun (WGS) entry which is preliminary data.</text>
</comment>
<evidence type="ECO:0000259" key="13">
    <source>
        <dbReference type="PROSITE" id="PS50110"/>
    </source>
</evidence>
<feature type="region of interest" description="Disordered" evidence="11">
    <location>
        <begin position="1071"/>
        <end position="1127"/>
    </location>
</feature>
<dbReference type="InterPro" id="IPR000719">
    <property type="entry name" value="Prot_kinase_dom"/>
</dbReference>
<evidence type="ECO:0000256" key="5">
    <source>
        <dbReference type="ARBA" id="ARBA00022741"/>
    </source>
</evidence>
<feature type="region of interest" description="Disordered" evidence="11">
    <location>
        <begin position="1577"/>
        <end position="1718"/>
    </location>
</feature>
<dbReference type="FunFam" id="1.10.510.10:FF:000340">
    <property type="entry name" value="Serine threonine protein kinase"/>
    <property type="match status" value="1"/>
</dbReference>
<dbReference type="SMART" id="SM00448">
    <property type="entry name" value="REC"/>
    <property type="match status" value="1"/>
</dbReference>
<dbReference type="Gene3D" id="3.40.50.2300">
    <property type="match status" value="1"/>
</dbReference>
<feature type="region of interest" description="Disordered" evidence="11">
    <location>
        <begin position="935"/>
        <end position="967"/>
    </location>
</feature>
<protein>
    <recommendedName>
        <fullName evidence="1">non-specific serine/threonine protein kinase</fullName>
        <ecNumber evidence="1">2.7.11.1</ecNumber>
    </recommendedName>
</protein>
<dbReference type="InterPro" id="IPR001789">
    <property type="entry name" value="Sig_transdc_resp-reg_receiver"/>
</dbReference>
<dbReference type="PROSITE" id="PS50011">
    <property type="entry name" value="PROTEIN_KINASE_DOM"/>
    <property type="match status" value="1"/>
</dbReference>
<feature type="compositionally biased region" description="Low complexity" evidence="11">
    <location>
        <begin position="1620"/>
        <end position="1634"/>
    </location>
</feature>
<dbReference type="Gene3D" id="3.30.200.20">
    <property type="entry name" value="Phosphorylase Kinase, domain 1"/>
    <property type="match status" value="2"/>
</dbReference>
<dbReference type="SMART" id="SM00220">
    <property type="entry name" value="S_TKc"/>
    <property type="match status" value="1"/>
</dbReference>
<accession>A0A8H5GFZ2</accession>
<keyword evidence="4" id="KW-0808">Transferase</keyword>
<feature type="modified residue" description="4-aspartylphosphate" evidence="10">
    <location>
        <position position="1777"/>
    </location>
</feature>
<dbReference type="Gene3D" id="1.10.510.10">
    <property type="entry name" value="Transferase(Phosphotransferase) domain 1"/>
    <property type="match status" value="2"/>
</dbReference>
<feature type="region of interest" description="Disordered" evidence="11">
    <location>
        <begin position="857"/>
        <end position="879"/>
    </location>
</feature>
<dbReference type="SMART" id="SM00133">
    <property type="entry name" value="S_TK_X"/>
    <property type="match status" value="1"/>
</dbReference>
<evidence type="ECO:0000256" key="7">
    <source>
        <dbReference type="ARBA" id="ARBA00022840"/>
    </source>
</evidence>
<feature type="compositionally biased region" description="Low complexity" evidence="11">
    <location>
        <begin position="192"/>
        <end position="209"/>
    </location>
</feature>
<keyword evidence="16" id="KW-1185">Reference proteome</keyword>
<dbReference type="GO" id="GO:1901992">
    <property type="term" value="P:positive regulation of mitotic cell cycle phase transition"/>
    <property type="evidence" value="ECO:0007669"/>
    <property type="project" value="UniProtKB-ARBA"/>
</dbReference>
<name>A0A8H5GFZ2_9AGAR</name>
<feature type="compositionally biased region" description="Polar residues" evidence="11">
    <location>
        <begin position="1695"/>
        <end position="1711"/>
    </location>
</feature>
<dbReference type="FunFam" id="3.30.200.20:FF:001008">
    <property type="entry name" value="Serine/threonine-protein kinase cek1"/>
    <property type="match status" value="1"/>
</dbReference>
<organism evidence="15 16">
    <name type="scientific">Leucocoprinus leucothites</name>
    <dbReference type="NCBI Taxonomy" id="201217"/>
    <lineage>
        <taxon>Eukaryota</taxon>
        <taxon>Fungi</taxon>
        <taxon>Dikarya</taxon>
        <taxon>Basidiomycota</taxon>
        <taxon>Agaricomycotina</taxon>
        <taxon>Agaricomycetes</taxon>
        <taxon>Agaricomycetidae</taxon>
        <taxon>Agaricales</taxon>
        <taxon>Agaricineae</taxon>
        <taxon>Agaricaceae</taxon>
        <taxon>Leucocoprinus</taxon>
    </lineage>
</organism>
<dbReference type="PROSITE" id="PS51285">
    <property type="entry name" value="AGC_KINASE_CTER"/>
    <property type="match status" value="1"/>
</dbReference>
<feature type="compositionally biased region" description="Basic and acidic residues" evidence="11">
    <location>
        <begin position="458"/>
        <end position="473"/>
    </location>
</feature>
<dbReference type="Proteomes" id="UP000559027">
    <property type="component" value="Unassembled WGS sequence"/>
</dbReference>
<feature type="compositionally biased region" description="Basic and acidic residues" evidence="11">
    <location>
        <begin position="80"/>
        <end position="94"/>
    </location>
</feature>
<dbReference type="PROSITE" id="PS00108">
    <property type="entry name" value="PROTEIN_KINASE_ST"/>
    <property type="match status" value="1"/>
</dbReference>
<feature type="domain" description="Protein kinase" evidence="12">
    <location>
        <begin position="1137"/>
        <end position="1463"/>
    </location>
</feature>
<evidence type="ECO:0000259" key="12">
    <source>
        <dbReference type="PROSITE" id="PS50011"/>
    </source>
</evidence>
<evidence type="ECO:0000256" key="3">
    <source>
        <dbReference type="ARBA" id="ARBA00022553"/>
    </source>
</evidence>
<evidence type="ECO:0000256" key="8">
    <source>
        <dbReference type="ARBA" id="ARBA00047899"/>
    </source>
</evidence>
<feature type="region of interest" description="Disordered" evidence="11">
    <location>
        <begin position="80"/>
        <end position="278"/>
    </location>
</feature>
<dbReference type="GO" id="GO:0000160">
    <property type="term" value="P:phosphorelay signal transduction system"/>
    <property type="evidence" value="ECO:0007669"/>
    <property type="project" value="InterPro"/>
</dbReference>
<feature type="compositionally biased region" description="Low complexity" evidence="11">
    <location>
        <begin position="254"/>
        <end position="269"/>
    </location>
</feature>
<dbReference type="GO" id="GO:0005524">
    <property type="term" value="F:ATP binding"/>
    <property type="evidence" value="ECO:0007669"/>
    <property type="project" value="UniProtKB-KW"/>
</dbReference>
<dbReference type="SUPFAM" id="SSF52172">
    <property type="entry name" value="CheY-like"/>
    <property type="match status" value="1"/>
</dbReference>
<proteinExistence type="predicted"/>
<feature type="domain" description="AGC-kinase C-terminal" evidence="14">
    <location>
        <begin position="1464"/>
        <end position="1563"/>
    </location>
</feature>
<evidence type="ECO:0000256" key="9">
    <source>
        <dbReference type="ARBA" id="ARBA00048679"/>
    </source>
</evidence>
<dbReference type="CDD" id="cd00130">
    <property type="entry name" value="PAS"/>
    <property type="match status" value="1"/>
</dbReference>
<dbReference type="Pfam" id="PF00072">
    <property type="entry name" value="Response_reg"/>
    <property type="match status" value="1"/>
</dbReference>
<feature type="domain" description="Response regulatory" evidence="13">
    <location>
        <begin position="1727"/>
        <end position="1843"/>
    </location>
</feature>
<dbReference type="InterPro" id="IPR000961">
    <property type="entry name" value="AGC-kinase_C"/>
</dbReference>
<dbReference type="SUPFAM" id="SSF55785">
    <property type="entry name" value="PYP-like sensor domain (PAS domain)"/>
    <property type="match status" value="1"/>
</dbReference>
<evidence type="ECO:0000256" key="6">
    <source>
        <dbReference type="ARBA" id="ARBA00022777"/>
    </source>
</evidence>
<feature type="region of interest" description="Disordered" evidence="11">
    <location>
        <begin position="1342"/>
        <end position="1364"/>
    </location>
</feature>
<feature type="compositionally biased region" description="Polar residues" evidence="11">
    <location>
        <begin position="152"/>
        <end position="169"/>
    </location>
</feature>
<feature type="compositionally biased region" description="Basic residues" evidence="11">
    <location>
        <begin position="1588"/>
        <end position="1599"/>
    </location>
</feature>
<evidence type="ECO:0000256" key="1">
    <source>
        <dbReference type="ARBA" id="ARBA00012513"/>
    </source>
</evidence>
<keyword evidence="3 10" id="KW-0597">Phosphoprotein</keyword>
<feature type="compositionally biased region" description="Low complexity" evidence="11">
    <location>
        <begin position="945"/>
        <end position="967"/>
    </location>
</feature>
<dbReference type="EC" id="2.7.11.1" evidence="1"/>
<feature type="compositionally biased region" description="Basic and acidic residues" evidence="11">
    <location>
        <begin position="1648"/>
        <end position="1668"/>
    </location>
</feature>
<feature type="compositionally biased region" description="Low complexity" evidence="11">
    <location>
        <begin position="1676"/>
        <end position="1694"/>
    </location>
</feature>
<feature type="compositionally biased region" description="Acidic residues" evidence="11">
    <location>
        <begin position="857"/>
        <end position="871"/>
    </location>
</feature>
<feature type="compositionally biased region" description="Polar residues" evidence="11">
    <location>
        <begin position="221"/>
        <end position="238"/>
    </location>
</feature>
<dbReference type="InterPro" id="IPR011006">
    <property type="entry name" value="CheY-like_superfamily"/>
</dbReference>
<dbReference type="InterPro" id="IPR008271">
    <property type="entry name" value="Ser/Thr_kinase_AS"/>
</dbReference>
<dbReference type="InterPro" id="IPR000014">
    <property type="entry name" value="PAS"/>
</dbReference>
<keyword evidence="5" id="KW-0547">Nucleotide-binding</keyword>
<evidence type="ECO:0000259" key="14">
    <source>
        <dbReference type="PROSITE" id="PS51285"/>
    </source>
</evidence>
<dbReference type="CDD" id="cd05579">
    <property type="entry name" value="STKc_MAST_like"/>
    <property type="match status" value="1"/>
</dbReference>
<sequence length="1879" mass="206099">MSDSPLLRRQPPSPLVFSPETVLTSNIHPGNGSSASGTVSMPFVRRHVTRRLKAAKAECDKELQRVTNTITTFFEERLRVGDHDSRGGQDRDTDSQLGDQEPVGPGFGYFTPEFASALQSDNEYSSDGAGEGELDYPRHGRHRAYPDADNPRNASPLTHSRSSPGLQAVSSSPSHMSPASLRRQNTTPWDKPLSSSLSSSAVGSSPASSTVMLPEAPLTRKLTNSSTIGPPTSWNSGGAPSRRLSRSIHIVAKPTPSGQSSRSTSRSRSPLPPLSSHASFADYSQATINKRSSRILIDDPVDPIMTALYDLIGVATDIVDMTVAQLTAQPKICESLVQRVQNIGKAWEEHPDWSGRNWYVQVLLAVASLSRVVEWWEAEKQFWNFDENDPEDEPLLFVTKSVDDDLQTDKHDAELENFRLNPDDQAKHRLTRPTSQTKRSREDQLKASSAPTSLTPVSREHAQARSDKAVHESAESARVLATERLRLQAETAQNQNIVMELSLDGEHFLWVNHAWRVVVGTEPDELSGTRISDLLSQGDFGVFKEATHRLQEDDSHTVEVRFQLQIVPTTERDPCLGRLYQPMEGKGMLMIDRIDGQPSHTMWVVKPIAPPRYEHEQLAIAIDPNDLAPEPASSIQVAFDRSSVEPPPTPLPFSQPIQTEPILCRICECKIPQWYFEKHSETCAETHRLEAEIMECNESIGELRNTIRDISTALDRASPNNAPSTPIVSSPLQLFRASRMQKFGVKKMQKRLLEQLDDILQVAMEVSMPALKEEEANEPVERQRLLSPSSERKITQIRTWSKPTVEDAALTQLVQDAERVMRQKIDNVVRMQNTIRYAEKIWLEWQDKVDGYLANLEEGESDSGSENGSEEGEQRYDLSEFGVVDNYAASSERLRVEETVDDHSSTVSEYAFAGESSSDPTPMASSSAIRTVSPVPIAPPTLPHTSSSYSTISPSPSSIPFTSTSTTTLLSETRPMNIPIPTNPIASYVPRQIQHTRSSTPSSVSSPLALAAPIVASNSSEDAMPPMSLDEFSPAIPYATPSTPANSSQPCLTSPLTIKTQKSSSNLLEPKFVVTPPTSPRVAAREGPSGLTREPSTKRSHRRHSIINPLLSPSIGPISPRQPTAPITRTTTSIKDFDIIKPISKGAFGSVFLAKKKATGDYFAIKVLKKADMIAKNQITNVKAERMILMKQAESPFVAKLYFTFQSKDNLYLVMEYLNGGDCAALIKSLGCLPEEWTKNYIAEVVLGLEYLHQRGIIHRDLKPDNLLIDQHGHLKLTDFGGSYFTQRTNSSSSRPGYSPYLPITDDVSESSGSDSMSGLHARRNRANDSPLQSFATELTTDLRSHSTTSGGGATPPGEQKFVGTPDYLAPETTLGLRGDDEAVDWWALGVITYEFLYGIPPFHAETPEKVFENILSGHIEWHEDWIEFSEEARDFIKGLLTLDPGERLGSNGAEEVKAHPFFAGIDWDKVTTTEAAFIPQVTDPESTDYFDPRGAIPQLFQDDDPIAIATTQSSQGSPIISSSMPPPSMPVPIAHKEPTSGSGGDDFGSFSFKNLPVLKQANDDVIRKLKTDQMAPLTHALSEPTHNRRKSLSARIKKPPSVVTTLDTKNQMTNPPSPATSTSSVASSPSRASLPPPTPGNGTHARKISEFGALERFKQNHMEDRRNSMPSRLRTASVSSTGEGSGSETWNSSVGYGSQQDSNTPPSSVHSVDLRKAPDPTDRAVTCLLAEDNPITAKIIETLLIRLGCRCVVVHDGSEAISVAMGDIKFDCILMDLHMPVLDGEGAARYIRSTNSKNTNTPIIAVSAYSSTDPNDLSQVFSASLPKPVQKADLLAAMRQLGFKTSTVSSNNTKVLATTRPQANASTSPYAQTVHVYS</sequence>
<feature type="compositionally biased region" description="Polar residues" evidence="11">
    <location>
        <begin position="446"/>
        <end position="456"/>
    </location>
</feature>
<dbReference type="PANTHER" id="PTHR24356">
    <property type="entry name" value="SERINE/THREONINE-PROTEIN KINASE"/>
    <property type="match status" value="1"/>
</dbReference>
<dbReference type="GO" id="GO:0005634">
    <property type="term" value="C:nucleus"/>
    <property type="evidence" value="ECO:0007669"/>
    <property type="project" value="TreeGrafter"/>
</dbReference>
<evidence type="ECO:0000256" key="10">
    <source>
        <dbReference type="PROSITE-ProRule" id="PRU00169"/>
    </source>
</evidence>
<dbReference type="GO" id="GO:0005737">
    <property type="term" value="C:cytoplasm"/>
    <property type="evidence" value="ECO:0007669"/>
    <property type="project" value="TreeGrafter"/>
</dbReference>
<evidence type="ECO:0000256" key="2">
    <source>
        <dbReference type="ARBA" id="ARBA00022527"/>
    </source>
</evidence>
<dbReference type="SUPFAM" id="SSF56112">
    <property type="entry name" value="Protein kinase-like (PK-like)"/>
    <property type="match status" value="1"/>
</dbReference>
<keyword evidence="6" id="KW-0418">Kinase</keyword>
<evidence type="ECO:0000313" key="16">
    <source>
        <dbReference type="Proteomes" id="UP000559027"/>
    </source>
</evidence>
<keyword evidence="2" id="KW-0723">Serine/threonine-protein kinase</keyword>
<feature type="region of interest" description="Disordered" evidence="11">
    <location>
        <begin position="421"/>
        <end position="473"/>
    </location>
</feature>
<keyword evidence="7" id="KW-0067">ATP-binding</keyword>
<comment type="catalytic activity">
    <reaction evidence="9">
        <text>L-seryl-[protein] + ATP = O-phospho-L-seryl-[protein] + ADP + H(+)</text>
        <dbReference type="Rhea" id="RHEA:17989"/>
        <dbReference type="Rhea" id="RHEA-COMP:9863"/>
        <dbReference type="Rhea" id="RHEA-COMP:11604"/>
        <dbReference type="ChEBI" id="CHEBI:15378"/>
        <dbReference type="ChEBI" id="CHEBI:29999"/>
        <dbReference type="ChEBI" id="CHEBI:30616"/>
        <dbReference type="ChEBI" id="CHEBI:83421"/>
        <dbReference type="ChEBI" id="CHEBI:456216"/>
        <dbReference type="EC" id="2.7.11.1"/>
    </reaction>
</comment>
<dbReference type="PANTHER" id="PTHR24356:SF1">
    <property type="entry name" value="SERINE_THREONINE-PROTEIN KINASE GREATWALL"/>
    <property type="match status" value="1"/>
</dbReference>
<evidence type="ECO:0000313" key="15">
    <source>
        <dbReference type="EMBL" id="KAF5364242.1"/>
    </source>
</evidence>
<comment type="catalytic activity">
    <reaction evidence="8">
        <text>L-threonyl-[protein] + ATP = O-phospho-L-threonyl-[protein] + ADP + H(+)</text>
        <dbReference type="Rhea" id="RHEA:46608"/>
        <dbReference type="Rhea" id="RHEA-COMP:11060"/>
        <dbReference type="Rhea" id="RHEA-COMP:11605"/>
        <dbReference type="ChEBI" id="CHEBI:15378"/>
        <dbReference type="ChEBI" id="CHEBI:30013"/>
        <dbReference type="ChEBI" id="CHEBI:30616"/>
        <dbReference type="ChEBI" id="CHEBI:61977"/>
        <dbReference type="ChEBI" id="CHEBI:456216"/>
        <dbReference type="EC" id="2.7.11.1"/>
    </reaction>
</comment>
<dbReference type="Gene3D" id="3.30.450.20">
    <property type="entry name" value="PAS domain"/>
    <property type="match status" value="1"/>
</dbReference>
<dbReference type="InterPro" id="IPR011009">
    <property type="entry name" value="Kinase-like_dom_sf"/>
</dbReference>
<dbReference type="InterPro" id="IPR035965">
    <property type="entry name" value="PAS-like_dom_sf"/>
</dbReference>
<dbReference type="OrthoDB" id="162894at2759"/>
<feature type="region of interest" description="Disordered" evidence="11">
    <location>
        <begin position="1288"/>
        <end position="1327"/>
    </location>
</feature>
<feature type="compositionally biased region" description="Low complexity" evidence="11">
    <location>
        <begin position="170"/>
        <end position="180"/>
    </location>
</feature>
<evidence type="ECO:0000256" key="11">
    <source>
        <dbReference type="SAM" id="MobiDB-lite"/>
    </source>
</evidence>
<dbReference type="InterPro" id="IPR050236">
    <property type="entry name" value="Ser_Thr_kinase_AGC"/>
</dbReference>